<dbReference type="RefSeq" id="WP_263271975.1">
    <property type="nucleotide sequence ID" value="NZ_CP081201.1"/>
</dbReference>
<organism evidence="1 2">
    <name type="scientific">Pseudomonas phytophila</name>
    <dbReference type="NCBI Taxonomy" id="2867264"/>
    <lineage>
        <taxon>Bacteria</taxon>
        <taxon>Pseudomonadati</taxon>
        <taxon>Pseudomonadota</taxon>
        <taxon>Gammaproteobacteria</taxon>
        <taxon>Pseudomonadales</taxon>
        <taxon>Pseudomonadaceae</taxon>
        <taxon>Pseudomonas</taxon>
    </lineage>
</organism>
<keyword evidence="2" id="KW-1185">Reference proteome</keyword>
<protein>
    <submittedName>
        <fullName evidence="1">Uncharacterized protein</fullName>
    </submittedName>
</protein>
<dbReference type="Proteomes" id="UP001063228">
    <property type="component" value="Chromosome"/>
</dbReference>
<evidence type="ECO:0000313" key="1">
    <source>
        <dbReference type="EMBL" id="UXZ98853.1"/>
    </source>
</evidence>
<dbReference type="EMBL" id="CP081201">
    <property type="protein sequence ID" value="UXZ98853.1"/>
    <property type="molecule type" value="Genomic_DNA"/>
</dbReference>
<accession>A0ABY6FMM5</accession>
<reference evidence="1" key="1">
    <citation type="submission" date="2021-08" db="EMBL/GenBank/DDBJ databases">
        <title>Complete genome sequence of Pseudomonas phytophila.</title>
        <authorList>
            <person name="Weir B.S."/>
            <person name="Templeton M.D."/>
            <person name="Arshed S."/>
            <person name="Andersen M.T."/>
            <person name="Jayaraman J."/>
        </authorList>
    </citation>
    <scope>NUCLEOTIDE SEQUENCE</scope>
    <source>
        <strain evidence="1">ICMP 23753</strain>
    </source>
</reference>
<proteinExistence type="predicted"/>
<name>A0ABY6FMM5_9PSED</name>
<gene>
    <name evidence="1" type="ORF">K3169_13780</name>
</gene>
<sequence length="59" mass="6490">MLKPLTVTHAHNRQLIIFEELPRSVTPQEALLLGRAIQQAGIDALQGAKGQQTYPQEAV</sequence>
<evidence type="ECO:0000313" key="2">
    <source>
        <dbReference type="Proteomes" id="UP001063228"/>
    </source>
</evidence>